<dbReference type="Gene3D" id="3.30.1540.10">
    <property type="entry name" value="formyl-coa transferase, domain 3"/>
    <property type="match status" value="1"/>
</dbReference>
<protein>
    <submittedName>
        <fullName evidence="2">Crotonobetainyl-CoA:carnitine CoA-transferase CaiB</fullName>
    </submittedName>
</protein>
<dbReference type="InterPro" id="IPR023606">
    <property type="entry name" value="CoA-Trfase_III_dom_1_sf"/>
</dbReference>
<dbReference type="STRING" id="237682.SAMN05421676_103266"/>
<dbReference type="InterPro" id="IPR050483">
    <property type="entry name" value="CoA-transferase_III_domain"/>
</dbReference>
<dbReference type="Gene3D" id="3.40.50.10540">
    <property type="entry name" value="Crotonobetainyl-coa:carnitine coa-transferase, domain 1"/>
    <property type="match status" value="1"/>
</dbReference>
<dbReference type="AlphaFoldDB" id="A0A1I0CRH2"/>
<dbReference type="SUPFAM" id="SSF89796">
    <property type="entry name" value="CoA-transferase family III (CaiB/BaiF)"/>
    <property type="match status" value="1"/>
</dbReference>
<organism evidence="2 3">
    <name type="scientific">Salinibacillus kushneri</name>
    <dbReference type="NCBI Taxonomy" id="237682"/>
    <lineage>
        <taxon>Bacteria</taxon>
        <taxon>Bacillati</taxon>
        <taxon>Bacillota</taxon>
        <taxon>Bacilli</taxon>
        <taxon>Bacillales</taxon>
        <taxon>Bacillaceae</taxon>
        <taxon>Salinibacillus</taxon>
    </lineage>
</organism>
<dbReference type="PANTHER" id="PTHR48207">
    <property type="entry name" value="SUCCINATE--HYDROXYMETHYLGLUTARATE COA-TRANSFERASE"/>
    <property type="match status" value="1"/>
</dbReference>
<proteinExistence type="predicted"/>
<sequence>MGTVFIRRDDKIEALQGIRVLDFSRVLAGPFCSMILGDLGAEVIKVEAPGGSDETRKWGPPFKNEVSAYYLCANRNKKSVTIDLKSIKGKEIIQKLVQNSDVVIQNFKTGTMERLGLSYEDLSKINPGIIYCSITSFGETGPYKSYPGYDFIIQAMSGLMSITGTKESGPQKVGVAMTDVLTGLYACIGIESALLERKQSGKGQKIDLSLYESAVSSLVNIASNYLMSGKIPERLGNHHANIVPYQTFRTKDGEMVIAVGNDRQFQALCNIIHQSSLAQQPKFRTNPDRVQNREELTAILQEAFEKETTSYWQEQCHEHNIPVGPIQNMDEIRKDPQLEARHFFQSIQHPIAGEMDILGSPLHLSRTPPRVKKHPPEAGEHNEEILQSLGLSESEIQSYKNNQWI</sequence>
<evidence type="ECO:0000313" key="2">
    <source>
        <dbReference type="EMBL" id="SET22326.1"/>
    </source>
</evidence>
<dbReference type="InterPro" id="IPR044855">
    <property type="entry name" value="CoA-Trfase_III_dom3_sf"/>
</dbReference>
<keyword evidence="3" id="KW-1185">Reference proteome</keyword>
<dbReference type="EMBL" id="FOHJ01000003">
    <property type="protein sequence ID" value="SET22326.1"/>
    <property type="molecule type" value="Genomic_DNA"/>
</dbReference>
<dbReference type="PANTHER" id="PTHR48207:SF3">
    <property type="entry name" value="SUCCINATE--HYDROXYMETHYLGLUTARATE COA-TRANSFERASE"/>
    <property type="match status" value="1"/>
</dbReference>
<accession>A0A1I0CRH2</accession>
<reference evidence="3" key="1">
    <citation type="submission" date="2016-10" db="EMBL/GenBank/DDBJ databases">
        <authorList>
            <person name="Varghese N."/>
            <person name="Submissions S."/>
        </authorList>
    </citation>
    <scope>NUCLEOTIDE SEQUENCE [LARGE SCALE GENOMIC DNA]</scope>
    <source>
        <strain evidence="3">CGMCC 1.3566</strain>
    </source>
</reference>
<dbReference type="GO" id="GO:0008410">
    <property type="term" value="F:CoA-transferase activity"/>
    <property type="evidence" value="ECO:0007669"/>
    <property type="project" value="TreeGrafter"/>
</dbReference>
<name>A0A1I0CRH2_9BACI</name>
<keyword evidence="1 2" id="KW-0808">Transferase</keyword>
<dbReference type="RefSeq" id="WP_093133002.1">
    <property type="nucleotide sequence ID" value="NZ_FOHJ01000003.1"/>
</dbReference>
<dbReference type="Pfam" id="PF02515">
    <property type="entry name" value="CoA_transf_3"/>
    <property type="match status" value="1"/>
</dbReference>
<dbReference type="Proteomes" id="UP000199095">
    <property type="component" value="Unassembled WGS sequence"/>
</dbReference>
<dbReference type="InterPro" id="IPR003673">
    <property type="entry name" value="CoA-Trfase_fam_III"/>
</dbReference>
<dbReference type="OrthoDB" id="9797653at2"/>
<evidence type="ECO:0000256" key="1">
    <source>
        <dbReference type="ARBA" id="ARBA00022679"/>
    </source>
</evidence>
<gene>
    <name evidence="2" type="ORF">SAMN05421676_103266</name>
</gene>
<evidence type="ECO:0000313" key="3">
    <source>
        <dbReference type="Proteomes" id="UP000199095"/>
    </source>
</evidence>